<evidence type="ECO:0008006" key="6">
    <source>
        <dbReference type="Google" id="ProtNLM"/>
    </source>
</evidence>
<accession>X0PBF3</accession>
<dbReference type="OrthoDB" id="2321495at2"/>
<gene>
    <name evidence="3" type="ORF">FD41_GL000274</name>
    <name evidence="2" type="ORF">JCM14108_2425</name>
</gene>
<evidence type="ECO:0000313" key="3">
    <source>
        <dbReference type="EMBL" id="KRM08202.1"/>
    </source>
</evidence>
<keyword evidence="5" id="KW-1185">Reference proteome</keyword>
<dbReference type="RefSeq" id="WP_035180627.1">
    <property type="nucleotide sequence ID" value="NZ_AZFY01000087.1"/>
</dbReference>
<dbReference type="EMBL" id="AZFY01000087">
    <property type="protein sequence ID" value="KRM08202.1"/>
    <property type="molecule type" value="Genomic_DNA"/>
</dbReference>
<protein>
    <recommendedName>
        <fullName evidence="6">D-alanyl-D-alanine carboxypeptidase</fullName>
    </recommendedName>
</protein>
<reference evidence="3 5" key="2">
    <citation type="journal article" date="2015" name="Genome Announc.">
        <title>Expanding the biotechnology potential of lactobacilli through comparative genomics of 213 strains and associated genera.</title>
        <authorList>
            <person name="Sun Z."/>
            <person name="Harris H.M."/>
            <person name="McCann A."/>
            <person name="Guo C."/>
            <person name="Argimon S."/>
            <person name="Zhang W."/>
            <person name="Yang X."/>
            <person name="Jeffery I.B."/>
            <person name="Cooney J.C."/>
            <person name="Kagawa T.F."/>
            <person name="Liu W."/>
            <person name="Song Y."/>
            <person name="Salvetti E."/>
            <person name="Wrobel A."/>
            <person name="Rasinkangas P."/>
            <person name="Parkhill J."/>
            <person name="Rea M.C."/>
            <person name="O'Sullivan O."/>
            <person name="Ritari J."/>
            <person name="Douillard F.P."/>
            <person name="Paul Ross R."/>
            <person name="Yang R."/>
            <person name="Briner A.E."/>
            <person name="Felis G.E."/>
            <person name="de Vos W.M."/>
            <person name="Barrangou R."/>
            <person name="Klaenhammer T.R."/>
            <person name="Caufield P.W."/>
            <person name="Cui Y."/>
            <person name="Zhang H."/>
            <person name="O'Toole P.W."/>
        </authorList>
    </citation>
    <scope>NUCLEOTIDE SEQUENCE [LARGE SCALE GENOMIC DNA]</scope>
    <source>
        <strain evidence="3 5">DSM 18382</strain>
    </source>
</reference>
<keyword evidence="1" id="KW-0732">Signal</keyword>
<evidence type="ECO:0000313" key="4">
    <source>
        <dbReference type="Proteomes" id="UP000019488"/>
    </source>
</evidence>
<dbReference type="eggNOG" id="ENOG5030A3D">
    <property type="taxonomic scope" value="Bacteria"/>
</dbReference>
<organism evidence="2 4">
    <name type="scientific">Lentilactobacillus farraginis DSM 18382 = JCM 14108</name>
    <dbReference type="NCBI Taxonomy" id="1423743"/>
    <lineage>
        <taxon>Bacteria</taxon>
        <taxon>Bacillati</taxon>
        <taxon>Bacillota</taxon>
        <taxon>Bacilli</taxon>
        <taxon>Lactobacillales</taxon>
        <taxon>Lactobacillaceae</taxon>
        <taxon>Lentilactobacillus</taxon>
    </lineage>
</organism>
<dbReference type="Proteomes" id="UP000019488">
    <property type="component" value="Unassembled WGS sequence"/>
</dbReference>
<dbReference type="AlphaFoldDB" id="X0PBF3"/>
<proteinExistence type="predicted"/>
<feature type="chain" id="PRO_5044740286" description="D-alanyl-D-alanine carboxypeptidase" evidence="1">
    <location>
        <begin position="30"/>
        <end position="124"/>
    </location>
</feature>
<evidence type="ECO:0000313" key="2">
    <source>
        <dbReference type="EMBL" id="GAF37394.1"/>
    </source>
</evidence>
<evidence type="ECO:0000256" key="1">
    <source>
        <dbReference type="SAM" id="SignalP"/>
    </source>
</evidence>
<sequence>MKTNHCIYATLVLCIFGIGIAPLNASANAVPTTTSGLFVGKYRTRHFHGYRIEAKNYVHYNTEYNAKQHATLSEYRPTQKSKVIYKYGTRIVPTHHPWIQHHGKNDNLLTMYQYRKGAWHKMEM</sequence>
<name>X0PBF3_9LACO</name>
<evidence type="ECO:0000313" key="5">
    <source>
        <dbReference type="Proteomes" id="UP000051966"/>
    </source>
</evidence>
<reference evidence="2" key="1">
    <citation type="journal article" date="2014" name="Genome Announc.">
        <title>Draft Genome Sequences of Two Lactobacillus Strains, L. farraginis JCM 14108T and L. composti JCM 14202T, Isolated from Compost of Distilled Shochu Residue.</title>
        <authorList>
            <person name="Yuki M."/>
            <person name="Oshima K."/>
            <person name="Suda W."/>
            <person name="Kitahara M."/>
            <person name="Kitamura K."/>
            <person name="Iida T."/>
            <person name="Hattori M."/>
            <person name="Ohkuma M."/>
        </authorList>
    </citation>
    <scope>NUCLEOTIDE SEQUENCE [LARGE SCALE GENOMIC DNA]</scope>
    <source>
        <strain evidence="2">JCM 14108</strain>
    </source>
</reference>
<dbReference type="PATRIC" id="fig|1423743.5.peg.289"/>
<feature type="signal peptide" evidence="1">
    <location>
        <begin position="1"/>
        <end position="29"/>
    </location>
</feature>
<dbReference type="EMBL" id="BAKI01000032">
    <property type="protein sequence ID" value="GAF37394.1"/>
    <property type="molecule type" value="Genomic_DNA"/>
</dbReference>
<comment type="caution">
    <text evidence="2">The sequence shown here is derived from an EMBL/GenBank/DDBJ whole genome shotgun (WGS) entry which is preliminary data.</text>
</comment>
<dbReference type="Proteomes" id="UP000051966">
    <property type="component" value="Unassembled WGS sequence"/>
</dbReference>